<keyword evidence="3" id="KW-0472">Membrane</keyword>
<dbReference type="EMBL" id="LT629776">
    <property type="protein sequence ID" value="SDR97863.1"/>
    <property type="molecule type" value="Genomic_DNA"/>
</dbReference>
<feature type="signal peptide" evidence="7">
    <location>
        <begin position="1"/>
        <end position="21"/>
    </location>
</feature>
<feature type="chain" id="PRO_5009255539" evidence="7">
    <location>
        <begin position="22"/>
        <end position="447"/>
    </location>
</feature>
<keyword evidence="9" id="KW-1185">Reference proteome</keyword>
<evidence type="ECO:0000256" key="5">
    <source>
        <dbReference type="ARBA" id="ARBA00023288"/>
    </source>
</evidence>
<evidence type="ECO:0000256" key="1">
    <source>
        <dbReference type="ARBA" id="ARBA00022475"/>
    </source>
</evidence>
<keyword evidence="2 7" id="KW-0732">Signal</keyword>
<dbReference type="InterPro" id="IPR050490">
    <property type="entry name" value="Bact_solute-bd_prot1"/>
</dbReference>
<dbReference type="AlphaFoldDB" id="A0A1H1NFU4"/>
<evidence type="ECO:0000313" key="9">
    <source>
        <dbReference type="Proteomes" id="UP000185663"/>
    </source>
</evidence>
<dbReference type="Gene3D" id="3.40.190.10">
    <property type="entry name" value="Periplasmic binding protein-like II"/>
    <property type="match status" value="2"/>
</dbReference>
<reference evidence="8 9" key="1">
    <citation type="submission" date="2016-10" db="EMBL/GenBank/DDBJ databases">
        <authorList>
            <person name="de Groot N.N."/>
        </authorList>
    </citation>
    <scope>NUCLEOTIDE SEQUENCE [LARGE SCALE GENOMIC DNA]</scope>
    <source>
        <strain evidence="8 9">DSM 22126</strain>
    </source>
</reference>
<keyword evidence="4" id="KW-0564">Palmitate</keyword>
<name>A0A1H1NFU4_9CELL</name>
<feature type="compositionally biased region" description="Low complexity" evidence="6">
    <location>
        <begin position="25"/>
        <end position="43"/>
    </location>
</feature>
<dbReference type="PROSITE" id="PS51257">
    <property type="entry name" value="PROKAR_LIPOPROTEIN"/>
    <property type="match status" value="1"/>
</dbReference>
<dbReference type="PANTHER" id="PTHR43649:SF33">
    <property type="entry name" value="POLYGALACTURONAN_RHAMNOGALACTURONAN-BINDING PROTEIN YTCQ"/>
    <property type="match status" value="1"/>
</dbReference>
<gene>
    <name evidence="8" type="ORF">SAMN04489860_0523</name>
</gene>
<feature type="region of interest" description="Disordered" evidence="6">
    <location>
        <begin position="25"/>
        <end position="47"/>
    </location>
</feature>
<dbReference type="STRING" id="545619.SAMN04489860_0523"/>
<keyword evidence="1" id="KW-1003">Cell membrane</keyword>
<evidence type="ECO:0000256" key="3">
    <source>
        <dbReference type="ARBA" id="ARBA00023136"/>
    </source>
</evidence>
<dbReference type="InterPro" id="IPR006059">
    <property type="entry name" value="SBP"/>
</dbReference>
<protein>
    <submittedName>
        <fullName evidence="8">Multiple sugar transport system substrate-binding protein</fullName>
    </submittedName>
</protein>
<dbReference type="eggNOG" id="COG1653">
    <property type="taxonomic scope" value="Bacteria"/>
</dbReference>
<keyword evidence="8" id="KW-0762">Sugar transport</keyword>
<accession>A0A1H1NFU4</accession>
<dbReference type="PANTHER" id="PTHR43649">
    <property type="entry name" value="ARABINOSE-BINDING PROTEIN-RELATED"/>
    <property type="match status" value="1"/>
</dbReference>
<organism evidence="8 9">
    <name type="scientific">Paraoerskovia marina</name>
    <dbReference type="NCBI Taxonomy" id="545619"/>
    <lineage>
        <taxon>Bacteria</taxon>
        <taxon>Bacillati</taxon>
        <taxon>Actinomycetota</taxon>
        <taxon>Actinomycetes</taxon>
        <taxon>Micrococcales</taxon>
        <taxon>Cellulomonadaceae</taxon>
        <taxon>Paraoerskovia</taxon>
    </lineage>
</organism>
<evidence type="ECO:0000313" key="8">
    <source>
        <dbReference type="EMBL" id="SDR97863.1"/>
    </source>
</evidence>
<dbReference type="SUPFAM" id="SSF53850">
    <property type="entry name" value="Periplasmic binding protein-like II"/>
    <property type="match status" value="1"/>
</dbReference>
<keyword evidence="5" id="KW-0449">Lipoprotein</keyword>
<dbReference type="Proteomes" id="UP000185663">
    <property type="component" value="Chromosome I"/>
</dbReference>
<dbReference type="RefSeq" id="WP_083372880.1">
    <property type="nucleotide sequence ID" value="NZ_LT629776.1"/>
</dbReference>
<evidence type="ECO:0000256" key="2">
    <source>
        <dbReference type="ARBA" id="ARBA00022729"/>
    </source>
</evidence>
<dbReference type="Pfam" id="PF01547">
    <property type="entry name" value="SBP_bac_1"/>
    <property type="match status" value="1"/>
</dbReference>
<keyword evidence="8" id="KW-0813">Transport</keyword>
<sequence>MKKSLWVRTGATVLAGTMVLAACSSGSDESSSTEGGAEASACEPSEGPVELEYTGWVPGMEDAIALWNDANPDIQVTYNTGPAGNAGTYQDFFNQLEAGNAPDLGQIEFDTLPNFRVQDGLTNIADCEGVMDAGDEFVDWTWQQVTFGEDDAVYAIPQDTGPMAMFYRKDLFEKAGIDVPTTWDEYAQAAQQIRDEGAYITHFPRTDVNWFAGLVWQAGGQWFANDGDAWTVDLTGPESTKVADYWQGLIDDGLVKDTAGFSDEWNNELNTGELWTWVSAVWGSNSISSGAPDTSGNWGVVQMPQWEDGANAAGNWGGSSVAVLKGSEHPYEAAQFALWLNTSEESLTALNKGGGLYPATTAGLELPALKEGLDFYGGEAIFDVFAEAAAATDPNFVWGPTMAQTYNDVADGFGSALGGQGTLLDALGAGQEATVSTLESQSIPVAE</sequence>
<proteinExistence type="predicted"/>
<evidence type="ECO:0000256" key="6">
    <source>
        <dbReference type="SAM" id="MobiDB-lite"/>
    </source>
</evidence>
<evidence type="ECO:0000256" key="7">
    <source>
        <dbReference type="SAM" id="SignalP"/>
    </source>
</evidence>
<evidence type="ECO:0000256" key="4">
    <source>
        <dbReference type="ARBA" id="ARBA00023139"/>
    </source>
</evidence>